<protein>
    <submittedName>
        <fullName evidence="1">Uncharacterized protein</fullName>
    </submittedName>
</protein>
<sequence length="94" mass="10740">MPSRRLSTRSLEEGTAIANAVYQDPKLCRAVLKEIILAGQAANLKRQPRGDIPFLKKRHADTDLKIKRHPVVHAYRKQIDELYREIHSGADLKL</sequence>
<comment type="caution">
    <text evidence="1">The sequence shown here is derived from an EMBL/GenBank/DDBJ whole genome shotgun (WGS) entry which is preliminary data.</text>
</comment>
<dbReference type="AlphaFoldDB" id="A0A9P6K2U6"/>
<gene>
    <name evidence="1" type="ORF">EC957_000540</name>
</gene>
<evidence type="ECO:0000313" key="1">
    <source>
        <dbReference type="EMBL" id="KAF9543685.1"/>
    </source>
</evidence>
<accession>A0A9P6K2U6</accession>
<name>A0A9P6K2U6_9FUNG</name>
<dbReference type="EMBL" id="JAAAXW010000107">
    <property type="protein sequence ID" value="KAF9543685.1"/>
    <property type="molecule type" value="Genomic_DNA"/>
</dbReference>
<proteinExistence type="predicted"/>
<organism evidence="1 2">
    <name type="scientific">Mortierella hygrophila</name>
    <dbReference type="NCBI Taxonomy" id="979708"/>
    <lineage>
        <taxon>Eukaryota</taxon>
        <taxon>Fungi</taxon>
        <taxon>Fungi incertae sedis</taxon>
        <taxon>Mucoromycota</taxon>
        <taxon>Mortierellomycotina</taxon>
        <taxon>Mortierellomycetes</taxon>
        <taxon>Mortierellales</taxon>
        <taxon>Mortierellaceae</taxon>
        <taxon>Mortierella</taxon>
    </lineage>
</organism>
<evidence type="ECO:0000313" key="2">
    <source>
        <dbReference type="Proteomes" id="UP000723463"/>
    </source>
</evidence>
<dbReference type="Proteomes" id="UP000723463">
    <property type="component" value="Unassembled WGS sequence"/>
</dbReference>
<reference evidence="1" key="1">
    <citation type="journal article" date="2020" name="Fungal Divers.">
        <title>Resolving the Mortierellaceae phylogeny through synthesis of multi-gene phylogenetics and phylogenomics.</title>
        <authorList>
            <person name="Vandepol N."/>
            <person name="Liber J."/>
            <person name="Desiro A."/>
            <person name="Na H."/>
            <person name="Kennedy M."/>
            <person name="Barry K."/>
            <person name="Grigoriev I.V."/>
            <person name="Miller A.N."/>
            <person name="O'Donnell K."/>
            <person name="Stajich J.E."/>
            <person name="Bonito G."/>
        </authorList>
    </citation>
    <scope>NUCLEOTIDE SEQUENCE</scope>
    <source>
        <strain evidence="1">NRRL 2591</strain>
    </source>
</reference>
<keyword evidence="2" id="KW-1185">Reference proteome</keyword>